<accession>A0ABS7KAA8</accession>
<dbReference type="SUPFAM" id="SSF88946">
    <property type="entry name" value="Sigma2 domain of RNA polymerase sigma factors"/>
    <property type="match status" value="1"/>
</dbReference>
<dbReference type="SUPFAM" id="SSF88659">
    <property type="entry name" value="Sigma3 and sigma4 domains of RNA polymerase sigma factors"/>
    <property type="match status" value="1"/>
</dbReference>
<dbReference type="InterPro" id="IPR013324">
    <property type="entry name" value="RNA_pol_sigma_r3/r4-like"/>
</dbReference>
<dbReference type="InterPro" id="IPR007627">
    <property type="entry name" value="RNA_pol_sigma70_r2"/>
</dbReference>
<keyword evidence="7" id="KW-1185">Reference proteome</keyword>
<evidence type="ECO:0000313" key="7">
    <source>
        <dbReference type="Proteomes" id="UP000769780"/>
    </source>
</evidence>
<organism evidence="6 7">
    <name type="scientific">Mesobacillus maritimus</name>
    <dbReference type="NCBI Taxonomy" id="1643336"/>
    <lineage>
        <taxon>Bacteria</taxon>
        <taxon>Bacillati</taxon>
        <taxon>Bacillota</taxon>
        <taxon>Bacilli</taxon>
        <taxon>Bacillales</taxon>
        <taxon>Bacillaceae</taxon>
        <taxon>Mesobacillus</taxon>
    </lineage>
</organism>
<dbReference type="InterPro" id="IPR036388">
    <property type="entry name" value="WH-like_DNA-bd_sf"/>
</dbReference>
<keyword evidence="3" id="KW-0238">DNA-binding</keyword>
<gene>
    <name evidence="6" type="ORF">H0185_20685</name>
</gene>
<dbReference type="NCBIfam" id="TIGR02937">
    <property type="entry name" value="sigma70-ECF"/>
    <property type="match status" value="1"/>
</dbReference>
<evidence type="ECO:0000256" key="3">
    <source>
        <dbReference type="ARBA" id="ARBA00023125"/>
    </source>
</evidence>
<dbReference type="RefSeq" id="WP_221875404.1">
    <property type="nucleotide sequence ID" value="NZ_JACWFH010000033.1"/>
</dbReference>
<dbReference type="Pfam" id="PF04542">
    <property type="entry name" value="Sigma70_r2"/>
    <property type="match status" value="1"/>
</dbReference>
<keyword evidence="1" id="KW-0805">Transcription regulation</keyword>
<name>A0ABS7KAA8_9BACI</name>
<reference evidence="6 7" key="1">
    <citation type="submission" date="2020-07" db="EMBL/GenBank/DDBJ databases">
        <title>Fungal Genomes of the International Space Station.</title>
        <authorList>
            <person name="Seuylemezian A."/>
            <person name="Singh N.K."/>
            <person name="Wood J."/>
            <person name="Venkateswaran K."/>
        </authorList>
    </citation>
    <scope>NUCLEOTIDE SEQUENCE [LARGE SCALE GENOMIC DNA]</scope>
    <source>
        <strain evidence="6 7">PL-B2</strain>
    </source>
</reference>
<evidence type="ECO:0000256" key="1">
    <source>
        <dbReference type="ARBA" id="ARBA00023015"/>
    </source>
</evidence>
<proteinExistence type="predicted"/>
<dbReference type="PANTHER" id="PTHR30385">
    <property type="entry name" value="SIGMA FACTOR F FLAGELLAR"/>
    <property type="match status" value="1"/>
</dbReference>
<dbReference type="Gene3D" id="1.10.10.10">
    <property type="entry name" value="Winged helix-like DNA-binding domain superfamily/Winged helix DNA-binding domain"/>
    <property type="match status" value="1"/>
</dbReference>
<evidence type="ECO:0000313" key="6">
    <source>
        <dbReference type="EMBL" id="MBY0099187.1"/>
    </source>
</evidence>
<dbReference type="EMBL" id="JACWFH010000033">
    <property type="protein sequence ID" value="MBY0099187.1"/>
    <property type="molecule type" value="Genomic_DNA"/>
</dbReference>
<keyword evidence="2" id="KW-0731">Sigma factor</keyword>
<comment type="caution">
    <text evidence="6">The sequence shown here is derived from an EMBL/GenBank/DDBJ whole genome shotgun (WGS) entry which is preliminary data.</text>
</comment>
<dbReference type="InterPro" id="IPR013325">
    <property type="entry name" value="RNA_pol_sigma_r2"/>
</dbReference>
<keyword evidence="4" id="KW-0804">Transcription</keyword>
<protein>
    <submittedName>
        <fullName evidence="6">Sigma-70 family RNA polymerase sigma factor</fullName>
    </submittedName>
</protein>
<dbReference type="InterPro" id="IPR014284">
    <property type="entry name" value="RNA_pol_sigma-70_dom"/>
</dbReference>
<evidence type="ECO:0000256" key="4">
    <source>
        <dbReference type="ARBA" id="ARBA00023163"/>
    </source>
</evidence>
<dbReference type="Proteomes" id="UP000769780">
    <property type="component" value="Unassembled WGS sequence"/>
</dbReference>
<dbReference type="Gene3D" id="1.10.1740.10">
    <property type="match status" value="1"/>
</dbReference>
<evidence type="ECO:0000256" key="2">
    <source>
        <dbReference type="ARBA" id="ARBA00023082"/>
    </source>
</evidence>
<evidence type="ECO:0000259" key="5">
    <source>
        <dbReference type="Pfam" id="PF04542"/>
    </source>
</evidence>
<feature type="domain" description="RNA polymerase sigma-70 region 2" evidence="5">
    <location>
        <begin position="10"/>
        <end position="73"/>
    </location>
</feature>
<sequence length="168" mass="19644">MESFEEVKTQYTPMIHSILRTLQIYKNKEEFFQIGLIGLWEAFERFNPQKGSFTSYAYVYIKGKMLTELKRAKNEEDHSFIATEPFFELLEDTNGTFSDEEDRILAVCQQHQLTENQTKWVIYHCYKALKIGQIAAIENVSVSAVKAWRTGALNKLRADKDILQELTY</sequence>